<name>A0A8H5ZE92_COCSA</name>
<evidence type="ECO:0000313" key="2">
    <source>
        <dbReference type="Proteomes" id="UP000624244"/>
    </source>
</evidence>
<organism evidence="1 2">
    <name type="scientific">Cochliobolus sativus</name>
    <name type="common">Common root rot and spot blotch fungus</name>
    <name type="synonym">Bipolaris sorokiniana</name>
    <dbReference type="NCBI Taxonomy" id="45130"/>
    <lineage>
        <taxon>Eukaryota</taxon>
        <taxon>Fungi</taxon>
        <taxon>Dikarya</taxon>
        <taxon>Ascomycota</taxon>
        <taxon>Pezizomycotina</taxon>
        <taxon>Dothideomycetes</taxon>
        <taxon>Pleosporomycetidae</taxon>
        <taxon>Pleosporales</taxon>
        <taxon>Pleosporineae</taxon>
        <taxon>Pleosporaceae</taxon>
        <taxon>Bipolaris</taxon>
    </lineage>
</organism>
<accession>A0A8H5ZE92</accession>
<sequence length="122" mass="13310">MAGPVRAITKHSESWLVLEMTCMKWITLQPGQNGLSIAFPTSCSHQGVSGMRENDNYGRAARASHVVTGTKMTPVAERWPELDFCSFPREQCLVTGSTCAYLVIARSNRPIVTKDACGFAAC</sequence>
<protein>
    <submittedName>
        <fullName evidence="1">Uncharacterized protein</fullName>
    </submittedName>
</protein>
<reference evidence="1" key="1">
    <citation type="submission" date="2019-11" db="EMBL/GenBank/DDBJ databases">
        <title>Bipolaris sorokiniana Genome sequencing.</title>
        <authorList>
            <person name="Wang H."/>
        </authorList>
    </citation>
    <scope>NUCLEOTIDE SEQUENCE</scope>
</reference>
<gene>
    <name evidence="1" type="ORF">GGP41_000385</name>
</gene>
<dbReference type="Proteomes" id="UP000624244">
    <property type="component" value="Unassembled WGS sequence"/>
</dbReference>
<dbReference type="EMBL" id="WNKQ01000013">
    <property type="protein sequence ID" value="KAF5847660.1"/>
    <property type="molecule type" value="Genomic_DNA"/>
</dbReference>
<dbReference type="AlphaFoldDB" id="A0A8H5ZE92"/>
<comment type="caution">
    <text evidence="1">The sequence shown here is derived from an EMBL/GenBank/DDBJ whole genome shotgun (WGS) entry which is preliminary data.</text>
</comment>
<proteinExistence type="predicted"/>
<evidence type="ECO:0000313" key="1">
    <source>
        <dbReference type="EMBL" id="KAF5847660.1"/>
    </source>
</evidence>